<sequence length="139" mass="15674">MTSPLQARHPGKEYGRQHGFTLLEVLVAFVILALSLGVILQIFSLTMRTTDSASARQQALLLAESRLAELSALNELRPGPDGGRIDERFDWTSRIERFEFPDQDLALDTLQVPYKIDVTVHWDGNQQLSLTTLRLVVEQ</sequence>
<gene>
    <name evidence="10" type="ORF">KDW95_00360</name>
</gene>
<dbReference type="InterPro" id="IPR045584">
    <property type="entry name" value="Pilin-like"/>
</dbReference>
<name>A0ABY5HIH5_9GAMM</name>
<dbReference type="NCBIfam" id="TIGR02532">
    <property type="entry name" value="IV_pilin_GFxxxE"/>
    <property type="match status" value="1"/>
</dbReference>
<accession>A0ABY5HIH5</accession>
<keyword evidence="8 9" id="KW-0472">Membrane</keyword>
<dbReference type="InterPro" id="IPR012902">
    <property type="entry name" value="N_methyl_site"/>
</dbReference>
<evidence type="ECO:0000256" key="8">
    <source>
        <dbReference type="ARBA" id="ARBA00023136"/>
    </source>
</evidence>
<keyword evidence="6 9" id="KW-0812">Transmembrane</keyword>
<comment type="similarity">
    <text evidence="2">Belongs to the GSP I family.</text>
</comment>
<dbReference type="SUPFAM" id="SSF54523">
    <property type="entry name" value="Pili subunits"/>
    <property type="match status" value="1"/>
</dbReference>
<evidence type="ECO:0000256" key="1">
    <source>
        <dbReference type="ARBA" id="ARBA00004377"/>
    </source>
</evidence>
<keyword evidence="5" id="KW-0997">Cell inner membrane</keyword>
<reference evidence="10" key="1">
    <citation type="submission" date="2021-04" db="EMBL/GenBank/DDBJ databases">
        <title>Oceanospirillales bacteria with DddD are important DMSP degraders in coastal seawater.</title>
        <authorList>
            <person name="Liu J."/>
        </authorList>
    </citation>
    <scope>NUCLEOTIDE SEQUENCE</scope>
    <source>
        <strain evidence="10">D13-1</strain>
    </source>
</reference>
<evidence type="ECO:0000256" key="9">
    <source>
        <dbReference type="SAM" id="Phobius"/>
    </source>
</evidence>
<keyword evidence="3" id="KW-1003">Cell membrane</keyword>
<keyword evidence="7 9" id="KW-1133">Transmembrane helix</keyword>
<feature type="transmembrane region" description="Helical" evidence="9">
    <location>
        <begin position="20"/>
        <end position="43"/>
    </location>
</feature>
<evidence type="ECO:0000256" key="4">
    <source>
        <dbReference type="ARBA" id="ARBA00022481"/>
    </source>
</evidence>
<dbReference type="PANTHER" id="PTHR38779">
    <property type="entry name" value="TYPE II SECRETION SYSTEM PROTEIN I-RELATED"/>
    <property type="match status" value="1"/>
</dbReference>
<evidence type="ECO:0000313" key="11">
    <source>
        <dbReference type="Proteomes" id="UP001058461"/>
    </source>
</evidence>
<dbReference type="EMBL" id="CP073347">
    <property type="protein sequence ID" value="UTW12181.1"/>
    <property type="molecule type" value="Genomic_DNA"/>
</dbReference>
<dbReference type="InterPro" id="IPR010052">
    <property type="entry name" value="T2SS_protein-GspI"/>
</dbReference>
<evidence type="ECO:0000256" key="3">
    <source>
        <dbReference type="ARBA" id="ARBA00022475"/>
    </source>
</evidence>
<organism evidence="10 11">
    <name type="scientific">Marinobacterium rhizophilum</name>
    <dbReference type="NCBI Taxonomy" id="420402"/>
    <lineage>
        <taxon>Bacteria</taxon>
        <taxon>Pseudomonadati</taxon>
        <taxon>Pseudomonadota</taxon>
        <taxon>Gammaproteobacteria</taxon>
        <taxon>Oceanospirillales</taxon>
        <taxon>Oceanospirillaceae</taxon>
        <taxon>Marinobacterium</taxon>
    </lineage>
</organism>
<proteinExistence type="inferred from homology"/>
<evidence type="ECO:0000256" key="2">
    <source>
        <dbReference type="ARBA" id="ARBA00008358"/>
    </source>
</evidence>
<evidence type="ECO:0000256" key="7">
    <source>
        <dbReference type="ARBA" id="ARBA00022989"/>
    </source>
</evidence>
<keyword evidence="4" id="KW-0488">Methylation</keyword>
<dbReference type="RefSeq" id="WP_255854241.1">
    <property type="nucleotide sequence ID" value="NZ_CP073347.1"/>
</dbReference>
<dbReference type="PANTHER" id="PTHR38779:SF2">
    <property type="entry name" value="TYPE II SECRETION SYSTEM PROTEIN I-RELATED"/>
    <property type="match status" value="1"/>
</dbReference>
<dbReference type="PROSITE" id="PS00409">
    <property type="entry name" value="PROKAR_NTER_METHYL"/>
    <property type="match status" value="1"/>
</dbReference>
<dbReference type="Pfam" id="PF07963">
    <property type="entry name" value="N_methyl"/>
    <property type="match status" value="1"/>
</dbReference>
<protein>
    <submittedName>
        <fullName evidence="10">Type II secretion system protein</fullName>
    </submittedName>
</protein>
<comment type="subcellular location">
    <subcellularLocation>
        <location evidence="1">Cell inner membrane</location>
        <topology evidence="1">Single-pass membrane protein</topology>
    </subcellularLocation>
</comment>
<evidence type="ECO:0000256" key="5">
    <source>
        <dbReference type="ARBA" id="ARBA00022519"/>
    </source>
</evidence>
<evidence type="ECO:0000256" key="6">
    <source>
        <dbReference type="ARBA" id="ARBA00022692"/>
    </source>
</evidence>
<evidence type="ECO:0000313" key="10">
    <source>
        <dbReference type="EMBL" id="UTW12181.1"/>
    </source>
</evidence>
<keyword evidence="11" id="KW-1185">Reference proteome</keyword>
<dbReference type="Proteomes" id="UP001058461">
    <property type="component" value="Chromosome"/>
</dbReference>